<dbReference type="InterPro" id="IPR016152">
    <property type="entry name" value="PTrfase/Anion_transptr"/>
</dbReference>
<protein>
    <recommendedName>
        <fullName evidence="2">Mannitol-specific phosphotransferase enzyme IIA component</fullName>
    </recommendedName>
    <alternativeName>
        <fullName evidence="10">EIIA</fullName>
    </alternativeName>
    <alternativeName>
        <fullName evidence="11">EIII</fullName>
    </alternativeName>
    <alternativeName>
        <fullName evidence="9">PTS system mannitol-specific EIIA component</fullName>
    </alternativeName>
</protein>
<evidence type="ECO:0000256" key="6">
    <source>
        <dbReference type="ARBA" id="ARBA00022679"/>
    </source>
</evidence>
<evidence type="ECO:0000256" key="7">
    <source>
        <dbReference type="ARBA" id="ARBA00022683"/>
    </source>
</evidence>
<dbReference type="InterPro" id="IPR002178">
    <property type="entry name" value="PTS_EIIA_type-2_dom"/>
</dbReference>
<feature type="domain" description="PTS EIIA type-2" evidence="12">
    <location>
        <begin position="3"/>
        <end position="143"/>
    </location>
</feature>
<name>A0ABY6Z6K9_9BACL</name>
<dbReference type="Gene3D" id="3.40.930.10">
    <property type="entry name" value="Mannitol-specific EII, Chain A"/>
    <property type="match status" value="1"/>
</dbReference>
<dbReference type="PROSITE" id="PS51094">
    <property type="entry name" value="PTS_EIIA_TYPE_2"/>
    <property type="match status" value="1"/>
</dbReference>
<dbReference type="CDD" id="cd00211">
    <property type="entry name" value="PTS_IIA_fru"/>
    <property type="match status" value="1"/>
</dbReference>
<accession>A0ABY6Z6K9</accession>
<dbReference type="Pfam" id="PF00359">
    <property type="entry name" value="PTS_EIIA_2"/>
    <property type="match status" value="1"/>
</dbReference>
<keyword evidence="6" id="KW-0808">Transferase</keyword>
<dbReference type="Proteomes" id="UP001164803">
    <property type="component" value="Chromosome"/>
</dbReference>
<evidence type="ECO:0000256" key="11">
    <source>
        <dbReference type="ARBA" id="ARBA00030962"/>
    </source>
</evidence>
<keyword evidence="5 13" id="KW-0762">Sugar transport</keyword>
<gene>
    <name evidence="13" type="ORF">NZD86_05150</name>
</gene>
<evidence type="ECO:0000256" key="10">
    <source>
        <dbReference type="ARBA" id="ARBA00030956"/>
    </source>
</evidence>
<dbReference type="SUPFAM" id="SSF55804">
    <property type="entry name" value="Phoshotransferase/anion transport protein"/>
    <property type="match status" value="1"/>
</dbReference>
<keyword evidence="8" id="KW-0418">Kinase</keyword>
<comment type="function">
    <text evidence="1">The phosphoenolpyruvate-dependent sugar phosphotransferase system (sugar PTS), a major carbohydrate active transport system, catalyzes the phosphorylation of incoming sugar substrates concomitantly with their translocation across the cell membrane. The enzyme II CmtAB PTS system is involved in D-mannitol transport.</text>
</comment>
<dbReference type="RefSeq" id="WP_268045421.1">
    <property type="nucleotide sequence ID" value="NZ_CP104064.1"/>
</dbReference>
<keyword evidence="14" id="KW-1185">Reference proteome</keyword>
<evidence type="ECO:0000256" key="4">
    <source>
        <dbReference type="ARBA" id="ARBA00022553"/>
    </source>
</evidence>
<organism evidence="13 14">
    <name type="scientific">Alicyclobacillus dauci</name>
    <dbReference type="NCBI Taxonomy" id="1475485"/>
    <lineage>
        <taxon>Bacteria</taxon>
        <taxon>Bacillati</taxon>
        <taxon>Bacillota</taxon>
        <taxon>Bacilli</taxon>
        <taxon>Bacillales</taxon>
        <taxon>Alicyclobacillaceae</taxon>
        <taxon>Alicyclobacillus</taxon>
    </lineage>
</organism>
<evidence type="ECO:0000313" key="14">
    <source>
        <dbReference type="Proteomes" id="UP001164803"/>
    </source>
</evidence>
<evidence type="ECO:0000256" key="8">
    <source>
        <dbReference type="ARBA" id="ARBA00022777"/>
    </source>
</evidence>
<reference evidence="13" key="1">
    <citation type="submission" date="2022-08" db="EMBL/GenBank/DDBJ databases">
        <title>Alicyclobacillus dauci DSM2870, complete genome.</title>
        <authorList>
            <person name="Wang Q."/>
            <person name="Cai R."/>
            <person name="Wang Z."/>
        </authorList>
    </citation>
    <scope>NUCLEOTIDE SEQUENCE</scope>
    <source>
        <strain evidence="13">DSM 28700</strain>
    </source>
</reference>
<evidence type="ECO:0000259" key="12">
    <source>
        <dbReference type="PROSITE" id="PS51094"/>
    </source>
</evidence>
<dbReference type="InterPro" id="IPR050893">
    <property type="entry name" value="Sugar_PTS"/>
</dbReference>
<dbReference type="EMBL" id="CP104064">
    <property type="protein sequence ID" value="WAH37889.1"/>
    <property type="molecule type" value="Genomic_DNA"/>
</dbReference>
<keyword evidence="4" id="KW-0597">Phosphoprotein</keyword>
<proteinExistence type="predicted"/>
<evidence type="ECO:0000313" key="13">
    <source>
        <dbReference type="EMBL" id="WAH37889.1"/>
    </source>
</evidence>
<sequence length="146" mass="15768">MNNTLQESNIILNVASEDKQSAIRRVGNKLVENGYVEAPYVEGMFAREESMTTYIGNGVAIPHSMPEYVQHIVKSGIVLAQYPDGVDFGNGNVAYLVIGIAGKGEEHMEVLSSIAIVCSEQENVDKLVHATTASEVIEVISQGESL</sequence>
<evidence type="ECO:0000256" key="9">
    <source>
        <dbReference type="ARBA" id="ARBA00029908"/>
    </source>
</evidence>
<keyword evidence="3" id="KW-0813">Transport</keyword>
<keyword evidence="7" id="KW-0598">Phosphotransferase system</keyword>
<evidence type="ECO:0000256" key="5">
    <source>
        <dbReference type="ARBA" id="ARBA00022597"/>
    </source>
</evidence>
<dbReference type="PANTHER" id="PTHR30181:SF2">
    <property type="entry name" value="PTS SYSTEM MANNITOL-SPECIFIC EIICBA COMPONENT"/>
    <property type="match status" value="1"/>
</dbReference>
<evidence type="ECO:0000256" key="2">
    <source>
        <dbReference type="ARBA" id="ARBA00014783"/>
    </source>
</evidence>
<dbReference type="PANTHER" id="PTHR30181">
    <property type="entry name" value="MANNITOL PERMEASE IIC COMPONENT"/>
    <property type="match status" value="1"/>
</dbReference>
<evidence type="ECO:0000256" key="1">
    <source>
        <dbReference type="ARBA" id="ARBA00002434"/>
    </source>
</evidence>
<evidence type="ECO:0000256" key="3">
    <source>
        <dbReference type="ARBA" id="ARBA00022448"/>
    </source>
</evidence>